<sequence>MAPNFKMMAVTFGLVTISNAYLDASNPTHLLAVRVLYALSQIACYGMLAFIYYKSMNNTEPGTVTMKEDLGFGQEGETEVKVTISEHDMRMCRKEIQRYAIGSVITVFIHYKWGFFPPLLIQAVTQPFNLYQTALVKVALLGERSWGELRRPWQDPTTLGKQWEAWNDTVQSALTGEPIVRQSKKASKKAAGKRKAK</sequence>
<evidence type="ECO:0000256" key="2">
    <source>
        <dbReference type="SAM" id="Phobius"/>
    </source>
</evidence>
<accession>A0A8K1FCP3</accession>
<comment type="caution">
    <text evidence="3">The sequence shown here is derived from an EMBL/GenBank/DDBJ whole genome shotgun (WGS) entry which is preliminary data.</text>
</comment>
<feature type="transmembrane region" description="Helical" evidence="2">
    <location>
        <begin position="99"/>
        <end position="120"/>
    </location>
</feature>
<dbReference type="AlphaFoldDB" id="A0A8K1FCP3"/>
<keyword evidence="2" id="KW-0812">Transmembrane</keyword>
<evidence type="ECO:0000313" key="4">
    <source>
        <dbReference type="Proteomes" id="UP000794436"/>
    </source>
</evidence>
<dbReference type="PANTHER" id="PTHR28112">
    <property type="entry name" value="SRP-INDEPENDENT TARGETING PROTEIN 3"/>
    <property type="match status" value="1"/>
</dbReference>
<dbReference type="Pfam" id="PF10032">
    <property type="entry name" value="Pho88"/>
    <property type="match status" value="1"/>
</dbReference>
<organism evidence="3 4">
    <name type="scientific">Pythium oligandrum</name>
    <name type="common">Mycoparasitic fungus</name>
    <dbReference type="NCBI Taxonomy" id="41045"/>
    <lineage>
        <taxon>Eukaryota</taxon>
        <taxon>Sar</taxon>
        <taxon>Stramenopiles</taxon>
        <taxon>Oomycota</taxon>
        <taxon>Peronosporomycetes</taxon>
        <taxon>Pythiales</taxon>
        <taxon>Pythiaceae</taxon>
        <taxon>Pythium</taxon>
    </lineage>
</organism>
<name>A0A8K1FCP3_PYTOL</name>
<evidence type="ECO:0000313" key="3">
    <source>
        <dbReference type="EMBL" id="TMW58530.1"/>
    </source>
</evidence>
<gene>
    <name evidence="3" type="ORF">Poli38472_010089</name>
</gene>
<keyword evidence="4" id="KW-1185">Reference proteome</keyword>
<evidence type="ECO:0000256" key="1">
    <source>
        <dbReference type="SAM" id="MobiDB-lite"/>
    </source>
</evidence>
<protein>
    <submittedName>
        <fullName evidence="3">Uncharacterized protein</fullName>
    </submittedName>
</protein>
<dbReference type="OrthoDB" id="18139at2759"/>
<dbReference type="GO" id="GO:0045047">
    <property type="term" value="P:protein targeting to ER"/>
    <property type="evidence" value="ECO:0007669"/>
    <property type="project" value="InterPro"/>
</dbReference>
<reference evidence="3" key="1">
    <citation type="submission" date="2019-03" db="EMBL/GenBank/DDBJ databases">
        <title>Long read genome sequence of the mycoparasitic Pythium oligandrum ATCC 38472 isolated from sugarbeet rhizosphere.</title>
        <authorList>
            <person name="Gaulin E."/>
        </authorList>
    </citation>
    <scope>NUCLEOTIDE SEQUENCE</scope>
    <source>
        <strain evidence="3">ATCC 38472_TT</strain>
    </source>
</reference>
<keyword evidence="2" id="KW-1133">Transmembrane helix</keyword>
<proteinExistence type="predicted"/>
<feature type="transmembrane region" description="Helical" evidence="2">
    <location>
        <begin position="32"/>
        <end position="53"/>
    </location>
</feature>
<feature type="compositionally biased region" description="Basic residues" evidence="1">
    <location>
        <begin position="182"/>
        <end position="197"/>
    </location>
</feature>
<dbReference type="Proteomes" id="UP000794436">
    <property type="component" value="Unassembled WGS sequence"/>
</dbReference>
<dbReference type="GO" id="GO:0005739">
    <property type="term" value="C:mitochondrion"/>
    <property type="evidence" value="ECO:0007669"/>
    <property type="project" value="TreeGrafter"/>
</dbReference>
<dbReference type="PANTHER" id="PTHR28112:SF1">
    <property type="entry name" value="SRP-INDEPENDENT TARGETING PROTEIN 3"/>
    <property type="match status" value="1"/>
</dbReference>
<feature type="region of interest" description="Disordered" evidence="1">
    <location>
        <begin position="177"/>
        <end position="197"/>
    </location>
</feature>
<keyword evidence="2" id="KW-0472">Membrane</keyword>
<dbReference type="EMBL" id="SPLM01000111">
    <property type="protein sequence ID" value="TMW58530.1"/>
    <property type="molecule type" value="Genomic_DNA"/>
</dbReference>
<dbReference type="InterPro" id="IPR012098">
    <property type="entry name" value="SND3_fun"/>
</dbReference>
<dbReference type="GO" id="GO:0005783">
    <property type="term" value="C:endoplasmic reticulum"/>
    <property type="evidence" value="ECO:0007669"/>
    <property type="project" value="InterPro"/>
</dbReference>